<comment type="caution">
    <text evidence="3">The sequence shown here is derived from an EMBL/GenBank/DDBJ whole genome shotgun (WGS) entry which is preliminary data.</text>
</comment>
<keyword evidence="4" id="KW-1185">Reference proteome</keyword>
<keyword evidence="1" id="KW-1133">Transmembrane helix</keyword>
<dbReference type="EMBL" id="BNAW01000002">
    <property type="protein sequence ID" value="GHF94460.1"/>
    <property type="molecule type" value="Genomic_DNA"/>
</dbReference>
<dbReference type="Proteomes" id="UP000649955">
    <property type="component" value="Unassembled WGS sequence"/>
</dbReference>
<proteinExistence type="predicted"/>
<evidence type="ECO:0000313" key="4">
    <source>
        <dbReference type="Proteomes" id="UP000649955"/>
    </source>
</evidence>
<organism evidence="3 4">
    <name type="scientific">Amycolatopsis bullii</name>
    <dbReference type="NCBI Taxonomy" id="941987"/>
    <lineage>
        <taxon>Bacteria</taxon>
        <taxon>Bacillati</taxon>
        <taxon>Actinomycetota</taxon>
        <taxon>Actinomycetes</taxon>
        <taxon>Pseudonocardiales</taxon>
        <taxon>Pseudonocardiaceae</taxon>
        <taxon>Amycolatopsis</taxon>
    </lineage>
</organism>
<dbReference type="InterPro" id="IPR002645">
    <property type="entry name" value="STAS_dom"/>
</dbReference>
<name>A0ABQ3JZ69_9PSEU</name>
<gene>
    <name evidence="3" type="ORF">GCM10017567_06170</name>
</gene>
<evidence type="ECO:0000313" key="3">
    <source>
        <dbReference type="EMBL" id="GHF94460.1"/>
    </source>
</evidence>
<dbReference type="Gene3D" id="3.30.750.24">
    <property type="entry name" value="STAS domain"/>
    <property type="match status" value="1"/>
</dbReference>
<dbReference type="PROSITE" id="PS50801">
    <property type="entry name" value="STAS"/>
    <property type="match status" value="1"/>
</dbReference>
<protein>
    <recommendedName>
        <fullName evidence="2">STAS domain-containing protein</fullName>
    </recommendedName>
</protein>
<dbReference type="InterPro" id="IPR058548">
    <property type="entry name" value="MlaB-like_STAS"/>
</dbReference>
<dbReference type="SUPFAM" id="SSF52091">
    <property type="entry name" value="SpoIIaa-like"/>
    <property type="match status" value="1"/>
</dbReference>
<feature type="transmembrane region" description="Helical" evidence="1">
    <location>
        <begin position="85"/>
        <end position="104"/>
    </location>
</feature>
<keyword evidence="1" id="KW-0472">Membrane</keyword>
<sequence>MHGVDADAAAAQFEAGRPGEAAQRPARVIWQPPQTRTREKLPPLPWRTFLAPVGVTLAGGLVFYVLIVELSYVLDGIGVTGTATVGLVSAIGSLATAVAAYLFPRLATDIVIDLADVTYLSSCGIALLLDAAALTRRRGTSLTVLARAGSAPLRILELAGLAATGNSAPAVQVSASE</sequence>
<evidence type="ECO:0000256" key="1">
    <source>
        <dbReference type="SAM" id="Phobius"/>
    </source>
</evidence>
<reference evidence="4" key="1">
    <citation type="journal article" date="2019" name="Int. J. Syst. Evol. Microbiol.">
        <title>The Global Catalogue of Microorganisms (GCM) 10K type strain sequencing project: providing services to taxonomists for standard genome sequencing and annotation.</title>
        <authorList>
            <consortium name="The Broad Institute Genomics Platform"/>
            <consortium name="The Broad Institute Genome Sequencing Center for Infectious Disease"/>
            <person name="Wu L."/>
            <person name="Ma J."/>
        </authorList>
    </citation>
    <scope>NUCLEOTIDE SEQUENCE [LARGE SCALE GENOMIC DNA]</scope>
    <source>
        <strain evidence="4">CGMCC 4.7680</strain>
    </source>
</reference>
<evidence type="ECO:0000259" key="2">
    <source>
        <dbReference type="PROSITE" id="PS50801"/>
    </source>
</evidence>
<dbReference type="Pfam" id="PF13466">
    <property type="entry name" value="STAS_2"/>
    <property type="match status" value="1"/>
</dbReference>
<feature type="domain" description="STAS" evidence="2">
    <location>
        <begin position="110"/>
        <end position="177"/>
    </location>
</feature>
<keyword evidence="1" id="KW-0812">Transmembrane</keyword>
<feature type="transmembrane region" description="Helical" evidence="1">
    <location>
        <begin position="49"/>
        <end position="73"/>
    </location>
</feature>
<dbReference type="InterPro" id="IPR036513">
    <property type="entry name" value="STAS_dom_sf"/>
</dbReference>
<dbReference type="RefSeq" id="WP_229902439.1">
    <property type="nucleotide sequence ID" value="NZ_BNAW01000002.1"/>
</dbReference>
<accession>A0ABQ3JZ69</accession>